<accession>A0AAX2CMG0</accession>
<organism evidence="1 2">
    <name type="scientific">Bacillus cytotoxicus</name>
    <dbReference type="NCBI Taxonomy" id="580165"/>
    <lineage>
        <taxon>Bacteria</taxon>
        <taxon>Bacillati</taxon>
        <taxon>Bacillota</taxon>
        <taxon>Bacilli</taxon>
        <taxon>Bacillales</taxon>
        <taxon>Bacillaceae</taxon>
        <taxon>Bacillus</taxon>
        <taxon>Bacillus cereus group</taxon>
    </lineage>
</organism>
<gene>
    <name evidence="1" type="ORF">BCB44BAC_04041</name>
</gene>
<dbReference type="EMBL" id="FMIK01000053">
    <property type="protein sequence ID" value="SCM04984.1"/>
    <property type="molecule type" value="Genomic_DNA"/>
</dbReference>
<evidence type="ECO:0000313" key="1">
    <source>
        <dbReference type="EMBL" id="SCM04984.1"/>
    </source>
</evidence>
<dbReference type="Proteomes" id="UP000242164">
    <property type="component" value="Unassembled WGS sequence"/>
</dbReference>
<dbReference type="AlphaFoldDB" id="A0AAX2CMG0"/>
<comment type="caution">
    <text evidence="1">The sequence shown here is derived from an EMBL/GenBank/DDBJ whole genome shotgun (WGS) entry which is preliminary data.</text>
</comment>
<protein>
    <submittedName>
        <fullName evidence="1">Uncharacterized protein</fullName>
    </submittedName>
</protein>
<proteinExistence type="predicted"/>
<reference evidence="1 2" key="1">
    <citation type="submission" date="2016-08" db="EMBL/GenBank/DDBJ databases">
        <authorList>
            <person name="Loux V."/>
            <person name="Rue O."/>
        </authorList>
    </citation>
    <scope>NUCLEOTIDE SEQUENCE [LARGE SCALE GENOMIC DNA]</scope>
    <source>
        <strain evidence="1 2">AFSSA_08CEB44bac</strain>
    </source>
</reference>
<evidence type="ECO:0000313" key="2">
    <source>
        <dbReference type="Proteomes" id="UP000242164"/>
    </source>
</evidence>
<sequence>MAVFCISQKILDTRNDALIVGDAFQTCGRVAVAGQLKWLFPFPALGTWHAETALKSAQKLLQYKPSVLATGISVKTKMQTG</sequence>
<name>A0AAX2CMG0_9BACI</name>